<keyword evidence="5 8" id="KW-0862">Zinc</keyword>
<comment type="function">
    <text evidence="1 8">Catalyzes the sequential NAD-dependent oxidations of L-histidinol to L-histidinaldehyde and then to L-histidine.</text>
</comment>
<dbReference type="HAMAP" id="MF_01024">
    <property type="entry name" value="HisD"/>
    <property type="match status" value="1"/>
</dbReference>
<dbReference type="InterPro" id="IPR001692">
    <property type="entry name" value="Histidinol_DH_CS"/>
</dbReference>
<evidence type="ECO:0000256" key="6">
    <source>
        <dbReference type="ARBA" id="ARBA00023002"/>
    </source>
</evidence>
<evidence type="ECO:0000256" key="12">
    <source>
        <dbReference type="PIRSR" id="PIRSR000099-3"/>
    </source>
</evidence>
<feature type="binding site" evidence="8 11">
    <location>
        <position position="128"/>
    </location>
    <ligand>
        <name>NAD(+)</name>
        <dbReference type="ChEBI" id="CHEBI:57540"/>
    </ligand>
</feature>
<feature type="binding site" evidence="8 11">
    <location>
        <position position="190"/>
    </location>
    <ligand>
        <name>NAD(+)</name>
        <dbReference type="ChEBI" id="CHEBI:57540"/>
    </ligand>
</feature>
<sequence>MLNLMEITEKNKKVLINELKERIGETEQEVILSVTNILSNVRKQGDKSLFEFTKKFDNVELKSLEVSKAEIDDCFNKVEEDFIKALEEAKTNIEDYHKKQKSNGFLMAKDNGVYLGQRVLPLERVGVYVPGGTAAYPSSVLMNVIPAKVAGVDEIIMVTPPDRNGGINPYIGVAARIAGITKIYKVGGAQAIGALAYGTETIEKVDKIVGPGNIFVAIAKKLVFGQVDIDMIAGPSEILVIADEKSDPAFIAADLMSQAEHDKLASSILVTTSKELYEKVEIELEKQVKTLEREDIIRTSLKDFGKAIICETIQDCIDISNTIAPEHLEIMVDEPMMYLGLIKNAGSVFLGRYCPEPIGDYFGGTNHVLPTSGTARFFSPLSVDSFIKKSSFIYYSKEAIMENGQKIITLANKEGLTAHANSVKVRLNNECL</sequence>
<keyword evidence="8" id="KW-0368">Histidine biosynthesis</keyword>
<comment type="cofactor">
    <cofactor evidence="8 13">
        <name>Zn(2+)</name>
        <dbReference type="ChEBI" id="CHEBI:29105"/>
    </cofactor>
    <text evidence="8 13">Binds 1 zinc ion per subunit.</text>
</comment>
<dbReference type="NCBIfam" id="TIGR00069">
    <property type="entry name" value="hisD"/>
    <property type="match status" value="1"/>
</dbReference>
<organism evidence="15 16">
    <name type="scientific">Clostridium saccharobutylicum</name>
    <dbReference type="NCBI Taxonomy" id="169679"/>
    <lineage>
        <taxon>Bacteria</taxon>
        <taxon>Bacillati</taxon>
        <taxon>Bacillota</taxon>
        <taxon>Clostridia</taxon>
        <taxon>Eubacteriales</taxon>
        <taxon>Clostridiaceae</taxon>
        <taxon>Clostridium</taxon>
    </lineage>
</organism>
<evidence type="ECO:0000313" key="15">
    <source>
        <dbReference type="EMBL" id="OOM07339.1"/>
    </source>
</evidence>
<gene>
    <name evidence="8 15" type="primary">hisD</name>
    <name evidence="15" type="ORF">CLOSAC_38680</name>
</gene>
<dbReference type="Gene3D" id="3.40.50.1980">
    <property type="entry name" value="Nitrogenase molybdenum iron protein domain"/>
    <property type="match status" value="2"/>
</dbReference>
<feature type="binding site" evidence="8 11">
    <location>
        <position position="213"/>
    </location>
    <ligand>
        <name>NAD(+)</name>
        <dbReference type="ChEBI" id="CHEBI:57540"/>
    </ligand>
</feature>
<dbReference type="PANTHER" id="PTHR21256:SF2">
    <property type="entry name" value="HISTIDINE BIOSYNTHESIS TRIFUNCTIONAL PROTEIN"/>
    <property type="match status" value="1"/>
</dbReference>
<evidence type="ECO:0000256" key="14">
    <source>
        <dbReference type="RuleBase" id="RU004175"/>
    </source>
</evidence>
<evidence type="ECO:0000256" key="5">
    <source>
        <dbReference type="ARBA" id="ARBA00022833"/>
    </source>
</evidence>
<dbReference type="FunFam" id="3.40.50.1980:FF:000001">
    <property type="entry name" value="Histidinol dehydrogenase"/>
    <property type="match status" value="1"/>
</dbReference>
<evidence type="ECO:0000256" key="4">
    <source>
        <dbReference type="ARBA" id="ARBA00022723"/>
    </source>
</evidence>
<evidence type="ECO:0000256" key="7">
    <source>
        <dbReference type="ARBA" id="ARBA00049489"/>
    </source>
</evidence>
<evidence type="ECO:0000256" key="13">
    <source>
        <dbReference type="PIRSR" id="PIRSR000099-4"/>
    </source>
</evidence>
<dbReference type="GO" id="GO:0008270">
    <property type="term" value="F:zinc ion binding"/>
    <property type="evidence" value="ECO:0007669"/>
    <property type="project" value="UniProtKB-UniRule"/>
</dbReference>
<feature type="binding site" evidence="8 12">
    <location>
        <position position="258"/>
    </location>
    <ligand>
        <name>substrate</name>
    </ligand>
</feature>
<comment type="similarity">
    <text evidence="2 8 9 14">Belongs to the histidinol dehydrogenase family.</text>
</comment>
<dbReference type="GO" id="GO:0000105">
    <property type="term" value="P:L-histidine biosynthetic process"/>
    <property type="evidence" value="ECO:0007669"/>
    <property type="project" value="UniProtKB-UniRule"/>
</dbReference>
<keyword evidence="4 8" id="KW-0479">Metal-binding</keyword>
<dbReference type="PIRSF" id="PIRSF000099">
    <property type="entry name" value="Histidinol_dh"/>
    <property type="match status" value="1"/>
</dbReference>
<comment type="caution">
    <text evidence="15">The sequence shown here is derived from an EMBL/GenBank/DDBJ whole genome shotgun (WGS) entry which is preliminary data.</text>
</comment>
<dbReference type="EC" id="1.1.1.23" evidence="3 8"/>
<feature type="binding site" evidence="8 13">
    <location>
        <position position="360"/>
    </location>
    <ligand>
        <name>Zn(2+)</name>
        <dbReference type="ChEBI" id="CHEBI:29105"/>
    </ligand>
</feature>
<evidence type="ECO:0000256" key="1">
    <source>
        <dbReference type="ARBA" id="ARBA00003850"/>
    </source>
</evidence>
<keyword evidence="8 11" id="KW-0520">NAD</keyword>
<evidence type="ECO:0000256" key="2">
    <source>
        <dbReference type="ARBA" id="ARBA00010178"/>
    </source>
</evidence>
<feature type="binding site" evidence="8 12">
    <location>
        <position position="236"/>
    </location>
    <ligand>
        <name>substrate</name>
    </ligand>
</feature>
<dbReference type="EMBL" id="LZYZ01000008">
    <property type="protein sequence ID" value="OOM07339.1"/>
    <property type="molecule type" value="Genomic_DNA"/>
</dbReference>
<evidence type="ECO:0000256" key="9">
    <source>
        <dbReference type="PIRNR" id="PIRNR000099"/>
    </source>
</evidence>
<evidence type="ECO:0000313" key="16">
    <source>
        <dbReference type="Proteomes" id="UP000191154"/>
    </source>
</evidence>
<evidence type="ECO:0000256" key="10">
    <source>
        <dbReference type="PIRSR" id="PIRSR000099-1"/>
    </source>
</evidence>
<dbReference type="Pfam" id="PF00815">
    <property type="entry name" value="Histidinol_dh"/>
    <property type="match status" value="1"/>
</dbReference>
<dbReference type="PANTHER" id="PTHR21256">
    <property type="entry name" value="HISTIDINOL DEHYDROGENASE HDH"/>
    <property type="match status" value="1"/>
</dbReference>
<feature type="active site" description="Proton acceptor" evidence="8 10">
    <location>
        <position position="326"/>
    </location>
</feature>
<dbReference type="GO" id="GO:0004399">
    <property type="term" value="F:histidinol dehydrogenase activity"/>
    <property type="evidence" value="ECO:0007669"/>
    <property type="project" value="UniProtKB-UniRule"/>
</dbReference>
<dbReference type="InterPro" id="IPR012131">
    <property type="entry name" value="Hstdl_DH"/>
</dbReference>
<dbReference type="RefSeq" id="WP_077866889.1">
    <property type="nucleotide sequence ID" value="NZ_LZYZ01000008.1"/>
</dbReference>
<dbReference type="FunFam" id="3.40.50.1980:FF:000026">
    <property type="entry name" value="Histidinol dehydrogenase"/>
    <property type="match status" value="1"/>
</dbReference>
<evidence type="ECO:0000256" key="8">
    <source>
        <dbReference type="HAMAP-Rule" id="MF_01024"/>
    </source>
</evidence>
<dbReference type="PROSITE" id="PS00611">
    <property type="entry name" value="HISOL_DEHYDROGENASE"/>
    <property type="match status" value="1"/>
</dbReference>
<dbReference type="SUPFAM" id="SSF53720">
    <property type="entry name" value="ALDH-like"/>
    <property type="match status" value="1"/>
</dbReference>
<proteinExistence type="inferred from homology"/>
<protein>
    <recommendedName>
        <fullName evidence="3 8">Histidinol dehydrogenase</fullName>
        <shortName evidence="8">HDH</shortName>
        <ecNumber evidence="3 8">1.1.1.23</ecNumber>
    </recommendedName>
</protein>
<feature type="binding site" evidence="8 13">
    <location>
        <position position="261"/>
    </location>
    <ligand>
        <name>Zn(2+)</name>
        <dbReference type="ChEBI" id="CHEBI:29105"/>
    </ligand>
</feature>
<feature type="binding site" evidence="8 13">
    <location>
        <position position="419"/>
    </location>
    <ligand>
        <name>Zn(2+)</name>
        <dbReference type="ChEBI" id="CHEBI:29105"/>
    </ligand>
</feature>
<dbReference type="InterPro" id="IPR016161">
    <property type="entry name" value="Ald_DH/histidinol_DH"/>
</dbReference>
<feature type="binding site" evidence="8 12">
    <location>
        <position position="327"/>
    </location>
    <ligand>
        <name>substrate</name>
    </ligand>
</feature>
<feature type="binding site" evidence="8 12">
    <location>
        <position position="261"/>
    </location>
    <ligand>
        <name>substrate</name>
    </ligand>
</feature>
<name>A0A1S8MT30_CLOSA</name>
<dbReference type="GO" id="GO:0051287">
    <property type="term" value="F:NAD binding"/>
    <property type="evidence" value="ECO:0007669"/>
    <property type="project" value="InterPro"/>
</dbReference>
<evidence type="ECO:0000256" key="11">
    <source>
        <dbReference type="PIRSR" id="PIRSR000099-2"/>
    </source>
</evidence>
<evidence type="ECO:0000256" key="3">
    <source>
        <dbReference type="ARBA" id="ARBA00012965"/>
    </source>
</evidence>
<comment type="pathway">
    <text evidence="8">Amino-acid biosynthesis; L-histidine biosynthesis; L-histidine from 5-phospho-alpha-D-ribose 1-diphosphate: step 9/9.</text>
</comment>
<keyword evidence="6 8" id="KW-0560">Oxidoreductase</keyword>
<feature type="binding site" evidence="8 13">
    <location>
        <position position="258"/>
    </location>
    <ligand>
        <name>Zn(2+)</name>
        <dbReference type="ChEBI" id="CHEBI:29105"/>
    </ligand>
</feature>
<feature type="binding site" evidence="8 12">
    <location>
        <position position="360"/>
    </location>
    <ligand>
        <name>substrate</name>
    </ligand>
</feature>
<dbReference type="Gene3D" id="1.20.5.1300">
    <property type="match status" value="1"/>
</dbReference>
<dbReference type="AlphaFoldDB" id="A0A1S8MT30"/>
<dbReference type="PRINTS" id="PR00083">
    <property type="entry name" value="HOLDHDRGNASE"/>
</dbReference>
<accession>A0A1S8MT30</accession>
<dbReference type="Proteomes" id="UP000191154">
    <property type="component" value="Unassembled WGS sequence"/>
</dbReference>
<dbReference type="STRING" id="169679.CSACC_31220"/>
<reference evidence="15 16" key="1">
    <citation type="submission" date="2016-05" db="EMBL/GenBank/DDBJ databases">
        <title>Microbial solvent formation.</title>
        <authorList>
            <person name="Poehlein A."/>
            <person name="Montoya Solano J.D."/>
            <person name="Flitsch S."/>
            <person name="Krabben P."/>
            <person name="Duerre P."/>
            <person name="Daniel R."/>
        </authorList>
    </citation>
    <scope>NUCLEOTIDE SEQUENCE [LARGE SCALE GENOMIC DNA]</scope>
    <source>
        <strain evidence="15 16">L1-8</strain>
    </source>
</reference>
<keyword evidence="8" id="KW-0028">Amino-acid biosynthesis</keyword>
<feature type="active site" description="Proton acceptor" evidence="8 10">
    <location>
        <position position="327"/>
    </location>
</feature>
<dbReference type="GO" id="GO:0005829">
    <property type="term" value="C:cytosol"/>
    <property type="evidence" value="ECO:0007669"/>
    <property type="project" value="TreeGrafter"/>
</dbReference>
<feature type="binding site" evidence="8 12">
    <location>
        <position position="419"/>
    </location>
    <ligand>
        <name>substrate</name>
    </ligand>
</feature>
<dbReference type="UniPathway" id="UPA00031">
    <property type="reaction ID" value="UER00014"/>
</dbReference>
<dbReference type="InterPro" id="IPR022695">
    <property type="entry name" value="Histidinol_DH_monofunct"/>
</dbReference>
<comment type="catalytic activity">
    <reaction evidence="7 8">
        <text>L-histidinol + 2 NAD(+) + H2O = L-histidine + 2 NADH + 3 H(+)</text>
        <dbReference type="Rhea" id="RHEA:20641"/>
        <dbReference type="ChEBI" id="CHEBI:15377"/>
        <dbReference type="ChEBI" id="CHEBI:15378"/>
        <dbReference type="ChEBI" id="CHEBI:57540"/>
        <dbReference type="ChEBI" id="CHEBI:57595"/>
        <dbReference type="ChEBI" id="CHEBI:57699"/>
        <dbReference type="ChEBI" id="CHEBI:57945"/>
        <dbReference type="EC" id="1.1.1.23"/>
    </reaction>
</comment>
<dbReference type="CDD" id="cd06572">
    <property type="entry name" value="Histidinol_dh"/>
    <property type="match status" value="1"/>
</dbReference>
<feature type="binding site" evidence="8 12">
    <location>
        <position position="414"/>
    </location>
    <ligand>
        <name>substrate</name>
    </ligand>
</feature>